<dbReference type="Gene3D" id="3.90.1150.10">
    <property type="entry name" value="Aspartate Aminotransferase, domain 1"/>
    <property type="match status" value="1"/>
</dbReference>
<dbReference type="EMBL" id="JAQNDM010000002">
    <property type="protein sequence ID" value="MDC0714127.1"/>
    <property type="molecule type" value="Genomic_DNA"/>
</dbReference>
<dbReference type="Pfam" id="PF00266">
    <property type="entry name" value="Aminotran_5"/>
    <property type="match status" value="1"/>
</dbReference>
<comment type="caution">
    <text evidence="3">The sequence shown here is derived from an EMBL/GenBank/DDBJ whole genome shotgun (WGS) entry which is preliminary data.</text>
</comment>
<keyword evidence="3" id="KW-0808">Transferase</keyword>
<dbReference type="GO" id="GO:0008483">
    <property type="term" value="F:transaminase activity"/>
    <property type="evidence" value="ECO:0007669"/>
    <property type="project" value="UniProtKB-KW"/>
</dbReference>
<proteinExistence type="predicted"/>
<name>A0ABT5DKF0_9BACT</name>
<dbReference type="Gene3D" id="3.40.640.10">
    <property type="entry name" value="Type I PLP-dependent aspartate aminotransferase-like (Major domain)"/>
    <property type="match status" value="1"/>
</dbReference>
<evidence type="ECO:0000313" key="4">
    <source>
        <dbReference type="Proteomes" id="UP001221838"/>
    </source>
</evidence>
<evidence type="ECO:0000256" key="1">
    <source>
        <dbReference type="ARBA" id="ARBA00022898"/>
    </source>
</evidence>
<evidence type="ECO:0000313" key="3">
    <source>
        <dbReference type="EMBL" id="MDC0714127.1"/>
    </source>
</evidence>
<dbReference type="RefSeq" id="WP_272144670.1">
    <property type="nucleotide sequence ID" value="NZ_JAQNDM010000002.1"/>
</dbReference>
<dbReference type="SUPFAM" id="SSF53383">
    <property type="entry name" value="PLP-dependent transferases"/>
    <property type="match status" value="1"/>
</dbReference>
<dbReference type="InterPro" id="IPR015422">
    <property type="entry name" value="PyrdxlP-dep_Trfase_small"/>
</dbReference>
<keyword evidence="3" id="KW-0032">Aminotransferase</keyword>
<dbReference type="Proteomes" id="UP001221838">
    <property type="component" value="Unassembled WGS sequence"/>
</dbReference>
<dbReference type="InterPro" id="IPR015421">
    <property type="entry name" value="PyrdxlP-dep_Trfase_major"/>
</dbReference>
<feature type="domain" description="Aminotransferase class V" evidence="2">
    <location>
        <begin position="20"/>
        <end position="347"/>
    </location>
</feature>
<dbReference type="PANTHER" id="PTHR43586">
    <property type="entry name" value="CYSTEINE DESULFURASE"/>
    <property type="match status" value="1"/>
</dbReference>
<protein>
    <submittedName>
        <fullName evidence="3">Aminotransferase class V-fold PLP-dependent enzyme</fullName>
    </submittedName>
</protein>
<evidence type="ECO:0000259" key="2">
    <source>
        <dbReference type="Pfam" id="PF00266"/>
    </source>
</evidence>
<accession>A0ABT5DKF0</accession>
<reference evidence="3 4" key="1">
    <citation type="submission" date="2022-11" db="EMBL/GenBank/DDBJ databases">
        <title>Minimal conservation of predation-associated metabolite biosynthetic gene clusters underscores biosynthetic potential of Myxococcota including descriptions for ten novel species: Archangium lansinium sp. nov., Myxococcus landrumus sp. nov., Nannocystis bai.</title>
        <authorList>
            <person name="Ahearne A."/>
            <person name="Stevens C."/>
            <person name="Dowd S."/>
        </authorList>
    </citation>
    <scope>NUCLEOTIDE SEQUENCE [LARGE SCALE GENOMIC DNA]</scope>
    <source>
        <strain evidence="3 4">NCWAL01</strain>
    </source>
</reference>
<gene>
    <name evidence="3" type="ORF">POL68_37020</name>
</gene>
<dbReference type="PANTHER" id="PTHR43586:SF15">
    <property type="entry name" value="BLR3095 PROTEIN"/>
    <property type="match status" value="1"/>
</dbReference>
<organism evidence="3 4">
    <name type="scientific">Stigmatella ashevillensis</name>
    <dbReference type="NCBI Taxonomy" id="2995309"/>
    <lineage>
        <taxon>Bacteria</taxon>
        <taxon>Pseudomonadati</taxon>
        <taxon>Myxococcota</taxon>
        <taxon>Myxococcia</taxon>
        <taxon>Myxococcales</taxon>
        <taxon>Cystobacterineae</taxon>
        <taxon>Archangiaceae</taxon>
        <taxon>Stigmatella</taxon>
    </lineage>
</organism>
<dbReference type="InterPro" id="IPR000192">
    <property type="entry name" value="Aminotrans_V_dom"/>
</dbReference>
<keyword evidence="4" id="KW-1185">Reference proteome</keyword>
<sequence length="379" mass="41499">MSTSIEAYRAQFPVLARQLYFNHAGVAPTSLRVAAAVREWMEDVVNHGVKYERGWEARAEHTRALAARIIGAAPEEIAFVRNTSHGLGLVAEGLDWKPGDEVAVATSIEYPSNVYPWLHLKDRGVEVREIAARDGGITPEAVAQALTPRTRLVAVSSVQFASGFRTDLDAVGALCERAGVLLCVDGIQSVGCSQVDVKRSRIHFLSADSHKWMLGISGIGFLYVAKELLPRLRPALVGWRSTTDAWNFNRSHFELRPDAGRLEEGSHSFTGIYALGAALELLLEVGIPDIEARIQSLLTSLDAGLRELGCDTGPSPAHRAGILTFVPPKGEARALAAWLGEREVSLSLRRGRIRLSPHFYNQPEEAERLLQAVRGFLSR</sequence>
<dbReference type="InterPro" id="IPR015424">
    <property type="entry name" value="PyrdxlP-dep_Trfase"/>
</dbReference>
<keyword evidence="1" id="KW-0663">Pyridoxal phosphate</keyword>